<dbReference type="EMBL" id="AP021875">
    <property type="protein sequence ID" value="BBO78025.1"/>
    <property type="molecule type" value="Genomic_DNA"/>
</dbReference>
<evidence type="ECO:0000259" key="4">
    <source>
        <dbReference type="PROSITE" id="PS50893"/>
    </source>
</evidence>
<evidence type="ECO:0000256" key="2">
    <source>
        <dbReference type="ARBA" id="ARBA00022741"/>
    </source>
</evidence>
<name>A0A5K7ZBA2_9BACT</name>
<dbReference type="Proteomes" id="UP000427769">
    <property type="component" value="Chromosome"/>
</dbReference>
<organism evidence="5 6">
    <name type="scientific">Desulfosarcina widdelii</name>
    <dbReference type="NCBI Taxonomy" id="947919"/>
    <lineage>
        <taxon>Bacteria</taxon>
        <taxon>Pseudomonadati</taxon>
        <taxon>Thermodesulfobacteriota</taxon>
        <taxon>Desulfobacteria</taxon>
        <taxon>Desulfobacterales</taxon>
        <taxon>Desulfosarcinaceae</taxon>
        <taxon>Desulfosarcina</taxon>
    </lineage>
</organism>
<dbReference type="AlphaFoldDB" id="A0A5K7ZBA2"/>
<keyword evidence="3" id="KW-0067">ATP-binding</keyword>
<evidence type="ECO:0000313" key="6">
    <source>
        <dbReference type="Proteomes" id="UP000427769"/>
    </source>
</evidence>
<dbReference type="SMART" id="SM00382">
    <property type="entry name" value="AAA"/>
    <property type="match status" value="1"/>
</dbReference>
<keyword evidence="6" id="KW-1185">Reference proteome</keyword>
<dbReference type="GO" id="GO:0016887">
    <property type="term" value="F:ATP hydrolysis activity"/>
    <property type="evidence" value="ECO:0007669"/>
    <property type="project" value="InterPro"/>
</dbReference>
<dbReference type="Pfam" id="PF00005">
    <property type="entry name" value="ABC_tran"/>
    <property type="match status" value="1"/>
</dbReference>
<proteinExistence type="predicted"/>
<evidence type="ECO:0000313" key="5">
    <source>
        <dbReference type="EMBL" id="BBO78025.1"/>
    </source>
</evidence>
<dbReference type="Gene3D" id="3.40.50.300">
    <property type="entry name" value="P-loop containing nucleotide triphosphate hydrolases"/>
    <property type="match status" value="1"/>
</dbReference>
<evidence type="ECO:0000256" key="3">
    <source>
        <dbReference type="ARBA" id="ARBA00022840"/>
    </source>
</evidence>
<sequence length="351" mass="39136">MPDDQEESHAVPDPIYRIEKLIHRYNGQPVLEIDRLTVAPSSILGLVGPNGSGKSTLLKLMAFIFQPTEGRILFKGEQAFPFDEAIRSQVTLLTQEPYLMKRTVFNNVAYGLKVRGERGDWRQPAHDALNLVGLDAETFSRRQWDELSGGEAQRVALAARLVLKPLVLLLDEPTASVDAASSELIRSASLRARSEWGTTLVIASHDRQWLHDVCDEVIHLFKGKLAGSGRSNMIFGPWAREDDEVYGKRLDDDQRLLVSVPPSADATAFLDPGDIRILGERETVDNSTTKVVQGTVIRLALEKRSGNLFADVRIGSLILVVRVAESRLATMTLHRGWPVSLAYRPANIRWR</sequence>
<feature type="domain" description="ABC transporter" evidence="4">
    <location>
        <begin position="16"/>
        <end position="247"/>
    </location>
</feature>
<gene>
    <name evidence="5" type="ORF">DSCW_54420</name>
</gene>
<protein>
    <recommendedName>
        <fullName evidence="4">ABC transporter domain-containing protein</fullName>
    </recommendedName>
</protein>
<reference evidence="5 6" key="1">
    <citation type="submission" date="2019-11" db="EMBL/GenBank/DDBJ databases">
        <title>Comparative genomics of hydrocarbon-degrading Desulfosarcina strains.</title>
        <authorList>
            <person name="Watanabe M."/>
            <person name="Kojima H."/>
            <person name="Fukui M."/>
        </authorList>
    </citation>
    <scope>NUCLEOTIDE SEQUENCE [LARGE SCALE GENOMIC DNA]</scope>
    <source>
        <strain evidence="5 6">PP31</strain>
    </source>
</reference>
<dbReference type="GO" id="GO:0016020">
    <property type="term" value="C:membrane"/>
    <property type="evidence" value="ECO:0007669"/>
    <property type="project" value="InterPro"/>
</dbReference>
<dbReference type="PROSITE" id="PS50893">
    <property type="entry name" value="ABC_TRANSPORTER_2"/>
    <property type="match status" value="1"/>
</dbReference>
<dbReference type="InterPro" id="IPR027417">
    <property type="entry name" value="P-loop_NTPase"/>
</dbReference>
<dbReference type="InterPro" id="IPR003593">
    <property type="entry name" value="AAA+_ATPase"/>
</dbReference>
<keyword evidence="2" id="KW-0547">Nucleotide-binding</keyword>
<dbReference type="CDD" id="cd03225">
    <property type="entry name" value="ABC_cobalt_CbiO_domain1"/>
    <property type="match status" value="1"/>
</dbReference>
<dbReference type="OrthoDB" id="9809450at2"/>
<dbReference type="InterPro" id="IPR015856">
    <property type="entry name" value="ABC_transpr_CbiO/EcfA_su"/>
</dbReference>
<dbReference type="PANTHER" id="PTHR43423:SF1">
    <property type="entry name" value="ABC TRANSPORTER I FAMILY MEMBER 17"/>
    <property type="match status" value="1"/>
</dbReference>
<dbReference type="PANTHER" id="PTHR43423">
    <property type="entry name" value="ABC TRANSPORTER I FAMILY MEMBER 17"/>
    <property type="match status" value="1"/>
</dbReference>
<dbReference type="InterPro" id="IPR003439">
    <property type="entry name" value="ABC_transporter-like_ATP-bd"/>
</dbReference>
<dbReference type="GO" id="GO:0005524">
    <property type="term" value="F:ATP binding"/>
    <property type="evidence" value="ECO:0007669"/>
    <property type="project" value="UniProtKB-KW"/>
</dbReference>
<dbReference type="GO" id="GO:0055085">
    <property type="term" value="P:transmembrane transport"/>
    <property type="evidence" value="ECO:0007669"/>
    <property type="project" value="InterPro"/>
</dbReference>
<accession>A0A5K7ZBA2</accession>
<dbReference type="RefSeq" id="WP_155306701.1">
    <property type="nucleotide sequence ID" value="NZ_AP021875.1"/>
</dbReference>
<dbReference type="KEGG" id="dwd:DSCW_54420"/>
<keyword evidence="1" id="KW-0813">Transport</keyword>
<dbReference type="SUPFAM" id="SSF52540">
    <property type="entry name" value="P-loop containing nucleoside triphosphate hydrolases"/>
    <property type="match status" value="1"/>
</dbReference>
<evidence type="ECO:0000256" key="1">
    <source>
        <dbReference type="ARBA" id="ARBA00022448"/>
    </source>
</evidence>